<dbReference type="KEGG" id="ath:AT5G50562"/>
<evidence type="ECO:0000313" key="2">
    <source>
        <dbReference type="Araport" id="AT5G50562"/>
    </source>
</evidence>
<dbReference type="Araport" id="AT5G50562"/>
<dbReference type="GeneID" id="6240680"/>
<accession>B3H5R2</accession>
<protein>
    <submittedName>
        <fullName evidence="3">Uncharacterized protein</fullName>
    </submittedName>
</protein>
<sequence length="57" mass="6660">MMKPWRCQNKSLGKNIFGEDDEKKGDPQSLRWSSTKTRGNSGFFILLSIWRWRNGGI</sequence>
<evidence type="ECO:0000313" key="3">
    <source>
        <dbReference type="EMBL" id="AED95961.1"/>
    </source>
</evidence>
<dbReference type="EMBL" id="CP002688">
    <property type="protein sequence ID" value="AED95961.1"/>
    <property type="molecule type" value="Genomic_DNA"/>
</dbReference>
<name>B3H5R2_ARATH</name>
<dbReference type="TAIR" id="AT5G50562"/>
<reference evidence="4" key="2">
    <citation type="journal article" date="2017" name="Plant J.">
        <title>Araport11: a complete reannotation of the Arabidopsis thaliana reference genome.</title>
        <authorList>
            <person name="Cheng C.Y."/>
            <person name="Krishnakumar V."/>
            <person name="Chan A.P."/>
            <person name="Thibaud-Nissen F."/>
            <person name="Schobel S."/>
            <person name="Town C.D."/>
        </authorList>
    </citation>
    <scope>GENOME REANNOTATION</scope>
    <source>
        <strain evidence="4">cv. Columbia</strain>
    </source>
</reference>
<dbReference type="InParanoid" id="B3H5R2"/>
<gene>
    <name evidence="2 3" type="ordered locus">At5g50562</name>
</gene>
<organism evidence="3 4">
    <name type="scientific">Arabidopsis thaliana</name>
    <name type="common">Mouse-ear cress</name>
    <dbReference type="NCBI Taxonomy" id="3702"/>
    <lineage>
        <taxon>Eukaryota</taxon>
        <taxon>Viridiplantae</taxon>
        <taxon>Streptophyta</taxon>
        <taxon>Embryophyta</taxon>
        <taxon>Tracheophyta</taxon>
        <taxon>Spermatophyta</taxon>
        <taxon>Magnoliopsida</taxon>
        <taxon>eudicotyledons</taxon>
        <taxon>Gunneridae</taxon>
        <taxon>Pentapetalae</taxon>
        <taxon>rosids</taxon>
        <taxon>malvids</taxon>
        <taxon>Brassicales</taxon>
        <taxon>Brassicaceae</taxon>
        <taxon>Camelineae</taxon>
        <taxon>Arabidopsis</taxon>
    </lineage>
</organism>
<keyword evidence="4" id="KW-1185">Reference proteome</keyword>
<feature type="region of interest" description="Disordered" evidence="1">
    <location>
        <begin position="1"/>
        <end position="32"/>
    </location>
</feature>
<dbReference type="HOGENOM" id="CLU_2999225_0_0_1"/>
<dbReference type="AlphaFoldDB" id="B3H5R2"/>
<evidence type="ECO:0000256" key="1">
    <source>
        <dbReference type="SAM" id="MobiDB-lite"/>
    </source>
</evidence>
<dbReference type="Proteomes" id="UP000006548">
    <property type="component" value="Chromosome 5"/>
</dbReference>
<reference evidence="3 4" key="1">
    <citation type="journal article" date="2000" name="Nature">
        <title>Sequence and analysis of chromosome 5 of the plant Arabidopsis thaliana.</title>
        <authorList>
            <consortium name="Kazusa DNA Research Institute"/>
            <consortium name="Cold Spring Harbor and Washington University in St Louis Sequencing Consortium"/>
            <consortium name="European Union Arabidopsis Genome Sequencing Consortium"/>
            <person name="Tabata S."/>
            <person name="Kaneko T."/>
            <person name="Nakamura Y."/>
            <person name="Kotani H."/>
            <person name="Kato T."/>
            <person name="Asamizu E."/>
            <person name="Miyajima N."/>
            <person name="Sasamoto S."/>
            <person name="Kimura T."/>
            <person name="Hosouchi T."/>
            <person name="Kawashima K."/>
            <person name="Kohara M."/>
            <person name="Matsumoto M."/>
            <person name="Matsuno A."/>
            <person name="Muraki A."/>
            <person name="Nakayama S."/>
            <person name="Nakazaki N."/>
            <person name="Naruo K."/>
            <person name="Okumura S."/>
            <person name="Shinpo S."/>
            <person name="Takeuchi C."/>
            <person name="Wada T."/>
            <person name="Watanabe A."/>
            <person name="Yamada M."/>
            <person name="Yasuda M."/>
            <person name="Sato S."/>
            <person name="de la Bastide M."/>
            <person name="Huang E."/>
            <person name="Spiegel L."/>
            <person name="Gnoj L."/>
            <person name="O'Shaughnessy A."/>
            <person name="Preston R."/>
            <person name="Habermann K."/>
            <person name="Murray J."/>
            <person name="Johnson D."/>
            <person name="Rohlfing T."/>
            <person name="Nelson J."/>
            <person name="Stoneking T."/>
            <person name="Pepin K."/>
            <person name="Spieth J."/>
            <person name="Sekhon M."/>
            <person name="Armstrong J."/>
            <person name="Becker M."/>
            <person name="Belter E."/>
            <person name="Cordum H."/>
            <person name="Cordes M."/>
            <person name="Courtney L."/>
            <person name="Courtney W."/>
            <person name="Dante M."/>
            <person name="Du H."/>
            <person name="Edwards J."/>
            <person name="Fryman J."/>
            <person name="Haakensen B."/>
            <person name="Lamar E."/>
            <person name="Latreille P."/>
            <person name="Leonard S."/>
            <person name="Meyer R."/>
            <person name="Mulvaney E."/>
            <person name="Ozersky P."/>
            <person name="Riley A."/>
            <person name="Strowmatt C."/>
            <person name="Wagner-McPherson C."/>
            <person name="Wollam A."/>
            <person name="Yoakum M."/>
            <person name="Bell M."/>
            <person name="Dedhia N."/>
            <person name="Parnell L."/>
            <person name="Shah R."/>
            <person name="Rodriguez M."/>
            <person name="See L.H."/>
            <person name="Vil D."/>
            <person name="Baker J."/>
            <person name="Kirchoff K."/>
            <person name="Toth K."/>
            <person name="King L."/>
            <person name="Bahret A."/>
            <person name="Miller B."/>
            <person name="Marra M."/>
            <person name="Martienssen R."/>
            <person name="McCombie W.R."/>
            <person name="Wilson R.K."/>
            <person name="Murphy G."/>
            <person name="Bancroft I."/>
            <person name="Volckaert G."/>
            <person name="Wambutt R."/>
            <person name="Dusterhoft A."/>
            <person name="Stiekema W."/>
            <person name="Pohl T."/>
            <person name="Entian K.D."/>
            <person name="Terryn N."/>
            <person name="Hartley N."/>
            <person name="Bent E."/>
            <person name="Johnson S."/>
            <person name="Langham S.A."/>
            <person name="McCullagh B."/>
            <person name="Robben J."/>
            <person name="Grymonprez B."/>
            <person name="Zimmermann W."/>
            <person name="Ramsperger U."/>
            <person name="Wedler H."/>
            <person name="Balke K."/>
            <person name="Wedler E."/>
            <person name="Peters S."/>
            <person name="van Staveren M."/>
            <person name="Dirkse W."/>
            <person name="Mooijman P."/>
            <person name="Lankhorst R.K."/>
            <person name="Weitzenegger T."/>
            <person name="Bothe G."/>
            <person name="Rose M."/>
            <person name="Hauf J."/>
            <person name="Berneiser S."/>
            <person name="Hempel S."/>
            <person name="Feldpausch M."/>
            <person name="Lamberth S."/>
            <person name="Villarroel R."/>
            <person name="Gielen J."/>
            <person name="Ardiles W."/>
            <person name="Bents O."/>
            <person name="Lemcke K."/>
            <person name="Kolesov G."/>
            <person name="Mayer K."/>
            <person name="Rudd S."/>
            <person name="Schoof H."/>
            <person name="Schueller C."/>
            <person name="Zaccaria P."/>
            <person name="Mewes H.W."/>
            <person name="Bevan M."/>
            <person name="Fransz P."/>
        </authorList>
    </citation>
    <scope>NUCLEOTIDE SEQUENCE [LARGE SCALE GENOMIC DNA]</scope>
    <source>
        <strain evidence="4">cv. Columbia</strain>
    </source>
</reference>
<proteinExistence type="predicted"/>
<dbReference type="RefSeq" id="NP_001119409.1">
    <property type="nucleotide sequence ID" value="NM_001125937.1"/>
</dbReference>
<dbReference type="PaxDb" id="3702-AT5G50562.1"/>
<evidence type="ECO:0000313" key="4">
    <source>
        <dbReference type="Proteomes" id="UP000006548"/>
    </source>
</evidence>